<organism evidence="1">
    <name type="scientific">uncultured Caudovirales phage</name>
    <dbReference type="NCBI Taxonomy" id="2100421"/>
    <lineage>
        <taxon>Viruses</taxon>
        <taxon>Duplodnaviria</taxon>
        <taxon>Heunggongvirae</taxon>
        <taxon>Uroviricota</taxon>
        <taxon>Caudoviricetes</taxon>
        <taxon>Peduoviridae</taxon>
        <taxon>Maltschvirus</taxon>
        <taxon>Maltschvirus maltsch</taxon>
    </lineage>
</organism>
<dbReference type="EMBL" id="LR797523">
    <property type="protein sequence ID" value="CAB4222398.1"/>
    <property type="molecule type" value="Genomic_DNA"/>
</dbReference>
<protein>
    <submittedName>
        <fullName evidence="1">Uncharacterized protein</fullName>
    </submittedName>
</protein>
<gene>
    <name evidence="1" type="ORF">UFOVP1655_94</name>
</gene>
<proteinExistence type="predicted"/>
<name>A0A6J5T474_9CAUD</name>
<reference evidence="1" key="1">
    <citation type="submission" date="2020-05" db="EMBL/GenBank/DDBJ databases">
        <authorList>
            <person name="Chiriac C."/>
            <person name="Salcher M."/>
            <person name="Ghai R."/>
            <person name="Kavagutti S V."/>
        </authorList>
    </citation>
    <scope>NUCLEOTIDE SEQUENCE</scope>
</reference>
<sequence>MLIYVVTAYRFGDRESHSYVVGAFDNEEESLKQAKLEREWRGGKYECEVRSMELNESLKYKNYNVVLGLPKLFPCYTLLEDE</sequence>
<accession>A0A6J5T474</accession>
<evidence type="ECO:0000313" key="1">
    <source>
        <dbReference type="EMBL" id="CAB4222398.1"/>
    </source>
</evidence>